<feature type="region of interest" description="Disordered" evidence="1">
    <location>
        <begin position="1"/>
        <end position="73"/>
    </location>
</feature>
<dbReference type="SMART" id="SM00228">
    <property type="entry name" value="PDZ"/>
    <property type="match status" value="2"/>
</dbReference>
<reference evidence="4" key="1">
    <citation type="submission" date="2025-08" db="UniProtKB">
        <authorList>
            <consortium name="RefSeq"/>
        </authorList>
    </citation>
    <scope>IDENTIFICATION</scope>
</reference>
<feature type="domain" description="PDZ" evidence="2">
    <location>
        <begin position="619"/>
        <end position="702"/>
    </location>
</feature>
<dbReference type="PROSITE" id="PS50106">
    <property type="entry name" value="PDZ"/>
    <property type="match status" value="2"/>
</dbReference>
<evidence type="ECO:0000256" key="1">
    <source>
        <dbReference type="SAM" id="MobiDB-lite"/>
    </source>
</evidence>
<dbReference type="PANTHER" id="PTHR11324:SF16">
    <property type="entry name" value="PDZ DOMAIN-CONTAINING PROTEIN 2"/>
    <property type="match status" value="1"/>
</dbReference>
<dbReference type="AlphaFoldDB" id="A0AAJ7FV15"/>
<dbReference type="RefSeq" id="XP_015609752.1">
    <property type="nucleotide sequence ID" value="XM_015754266.2"/>
</dbReference>
<dbReference type="GeneID" id="107274769"/>
<name>A0AAJ7FV15_CEPCN</name>
<feature type="region of interest" description="Disordered" evidence="1">
    <location>
        <begin position="335"/>
        <end position="357"/>
    </location>
</feature>
<dbReference type="Gene3D" id="2.30.42.10">
    <property type="match status" value="2"/>
</dbReference>
<keyword evidence="3" id="KW-1185">Reference proteome</keyword>
<dbReference type="PANTHER" id="PTHR11324">
    <property type="entry name" value="IL16-RELATED"/>
    <property type="match status" value="1"/>
</dbReference>
<organism evidence="3 4">
    <name type="scientific">Cephus cinctus</name>
    <name type="common">Wheat stem sawfly</name>
    <dbReference type="NCBI Taxonomy" id="211228"/>
    <lineage>
        <taxon>Eukaryota</taxon>
        <taxon>Metazoa</taxon>
        <taxon>Ecdysozoa</taxon>
        <taxon>Arthropoda</taxon>
        <taxon>Hexapoda</taxon>
        <taxon>Insecta</taxon>
        <taxon>Pterygota</taxon>
        <taxon>Neoptera</taxon>
        <taxon>Endopterygota</taxon>
        <taxon>Hymenoptera</taxon>
        <taxon>Cephoidea</taxon>
        <taxon>Cephidae</taxon>
        <taxon>Cephus</taxon>
    </lineage>
</organism>
<gene>
    <name evidence="4" type="primary">LOC107274769</name>
</gene>
<proteinExistence type="predicted"/>
<evidence type="ECO:0000313" key="4">
    <source>
        <dbReference type="RefSeq" id="XP_015609752.1"/>
    </source>
</evidence>
<dbReference type="InterPro" id="IPR036034">
    <property type="entry name" value="PDZ_sf"/>
</dbReference>
<evidence type="ECO:0000313" key="3">
    <source>
        <dbReference type="Proteomes" id="UP000694920"/>
    </source>
</evidence>
<sequence length="935" mass="103707">MRLFKRRCSDPSPQLVSATPIPQDGALAMISNENETAEKLSQNESDSTTRTSQTEIRDAEQQPAVQSSSFSARKGISTWGRKVGRRWDQLKRSDSSELLSVSGRRRRWSPNRKSCSDAVDFKEKSLNISLSPEYPKPKRISRVESLRNLFRTSERNNNFIGSEASSRNVTIEEEDTISSNNFAMDRALSDSVIKDTSFRISSDTGAGRETLHEKKKQLSRSIQDLQEQQRVLDFILKNQGLLRTQEGTDFARQTLDTIRRSISPKRRPVSLSVDLNKSDASTQTQDQASTVKRNLFSTTVRSCSDTDRNDVRRFYAVTGLEDLMTNLRLGCDESGYDSDSTRTGADSPDSGKSVPPMLQRRSFSITSDDYQGVDLSITISTPKKKDATTGMDDSVESNLEETVVNMNNSLTETVRTDTTILSYDDDTDSCDEDTFEAFNDTQLTAYFTQPPVQSTAVNAMSHSSKDASKPTSVIMGINSSTSNIVTRTNPAHCTPVKSSPVSLEDSMPLLQRVRLRNLHKDNKDQASRKDRRISNSSVLNLLDNAASPCRDSPPATKVQPAVIMPDPIQYYSPKRSRSNMEPDAVESELRNKIKRPEYSNPSMPPPTVSKRLVRRELKTTKLFVENSGSLGISVERHEAARPFYVISKLDPNGEGAKSKQIRVGDEIVRVCGRRLRGMSIIEARNALKNCAGSIELQIAREPTFSFGGEFGDTWGDVLVRTRSDSEVWALKESSEDTSTATDIPDQEAMSDCSACEIVGALTKDGKSVSVNTMDRLGECEEPKIDESQKVTGMKKFQVVKKRNNPNVLPYPRRATSLSMDLITICLEKGTTKKLGFSIVGGSDSNKGRMGIFVKDIMASGQAAEEGTLRVGDEILAINGIPMDGLTHAKALQTFKAAKPGKMILHVGRRDPTHKRYIVQSKSYDCLDRLTESGEE</sequence>
<dbReference type="InterPro" id="IPR001478">
    <property type="entry name" value="PDZ"/>
</dbReference>
<evidence type="ECO:0000259" key="2">
    <source>
        <dbReference type="PROSITE" id="PS50106"/>
    </source>
</evidence>
<dbReference type="Pfam" id="PF00595">
    <property type="entry name" value="PDZ"/>
    <property type="match status" value="2"/>
</dbReference>
<feature type="compositionally biased region" description="Polar residues" evidence="1">
    <location>
        <begin position="31"/>
        <end position="54"/>
    </location>
</feature>
<dbReference type="SUPFAM" id="SSF50156">
    <property type="entry name" value="PDZ domain-like"/>
    <property type="match status" value="2"/>
</dbReference>
<accession>A0AAJ7FV15</accession>
<dbReference type="Proteomes" id="UP000694920">
    <property type="component" value="Unplaced"/>
</dbReference>
<protein>
    <submittedName>
        <fullName evidence="4">Uncharacterized protein LOC107274769 isoform X1</fullName>
    </submittedName>
</protein>
<dbReference type="KEGG" id="ccin:107274769"/>
<feature type="domain" description="PDZ" evidence="2">
    <location>
        <begin position="823"/>
        <end position="897"/>
    </location>
</feature>
<dbReference type="CDD" id="cd00136">
    <property type="entry name" value="PDZ_canonical"/>
    <property type="match status" value="1"/>
</dbReference>